<dbReference type="VEuPathDB" id="MicrosporidiaDB:NEQG_02227"/>
<keyword evidence="2" id="KW-1185">Reference proteome</keyword>
<name>I3EEN3_NEMP3</name>
<evidence type="ECO:0000313" key="1">
    <source>
        <dbReference type="EMBL" id="EIJ87680.1"/>
    </source>
</evidence>
<dbReference type="EMBL" id="GL870881">
    <property type="protein sequence ID" value="EIJ87680.1"/>
    <property type="molecule type" value="Genomic_DNA"/>
</dbReference>
<dbReference type="HOGENOM" id="CLU_1907235_0_0_1"/>
<dbReference type="OrthoDB" id="10679311at2759"/>
<dbReference type="AlphaFoldDB" id="I3EEN3"/>
<dbReference type="Proteomes" id="UP000002872">
    <property type="component" value="Unassembled WGS sequence"/>
</dbReference>
<accession>I3EEN3</accession>
<dbReference type="InParanoid" id="I3EEN3"/>
<gene>
    <name evidence="1" type="ORF">NEQG_02227</name>
</gene>
<protein>
    <submittedName>
        <fullName evidence="1">Uncharacterized protein</fullName>
    </submittedName>
</protein>
<reference evidence="1" key="1">
    <citation type="submission" date="2011-01" db="EMBL/GenBank/DDBJ databases">
        <title>The Genome Sequence of Nematocida parisii strain ERTm3.</title>
        <authorList>
            <consortium name="The Broad Institute Genome Sequencing Platform"/>
            <consortium name="The Broad Institute Genome Sequencing Center for Infectious Disease"/>
            <person name="Cuomo C."/>
            <person name="Troemel E."/>
            <person name="Young S.K."/>
            <person name="Zeng Q."/>
            <person name="Gargeya S."/>
            <person name="Fitzgerald M."/>
            <person name="Haas B."/>
            <person name="Abouelleil A."/>
            <person name="Alvarado L."/>
            <person name="Arachchi H.M."/>
            <person name="Berlin A."/>
            <person name="Chapman S.B."/>
            <person name="Gearin G."/>
            <person name="Goldberg J."/>
            <person name="Griggs A."/>
            <person name="Gujja S."/>
            <person name="Hansen M."/>
            <person name="Heiman D."/>
            <person name="Howarth C."/>
            <person name="Larimer J."/>
            <person name="Lui A."/>
            <person name="MacDonald P.J.P."/>
            <person name="McCowen C."/>
            <person name="Montmayeur A."/>
            <person name="Murphy C."/>
            <person name="Neiman D."/>
            <person name="Pearson M."/>
            <person name="Priest M."/>
            <person name="Roberts A."/>
            <person name="Saif S."/>
            <person name="Shea T."/>
            <person name="Sisk P."/>
            <person name="Stolte C."/>
            <person name="Sykes S."/>
            <person name="Wortman J."/>
            <person name="Nusbaum C."/>
            <person name="Birren B."/>
        </authorList>
    </citation>
    <scope>NUCLEOTIDE SEQUENCE</scope>
    <source>
        <strain evidence="1">ERTm3</strain>
    </source>
</reference>
<evidence type="ECO:0000313" key="2">
    <source>
        <dbReference type="Proteomes" id="UP000002872"/>
    </source>
</evidence>
<organism evidence="1 2">
    <name type="scientific">Nematocida parisii (strain ERTm3)</name>
    <name type="common">Nematode killer fungus</name>
    <dbReference type="NCBI Taxonomy" id="935791"/>
    <lineage>
        <taxon>Eukaryota</taxon>
        <taxon>Fungi</taxon>
        <taxon>Fungi incertae sedis</taxon>
        <taxon>Microsporidia</taxon>
        <taxon>Nematocida</taxon>
    </lineage>
</organism>
<proteinExistence type="predicted"/>
<sequence length="133" mass="15246">MIVENKKLLIIAAIGGALIGSFIFALKQINNNKHSENINTTQTVSNNSFTENPHDSTIALPEQSIPSTKPSEYFNLVTIIKRLLFYPDESNDMLAIQAFYWSIQNRVIEIYENTITHIRIHIDILNKKIKIFQ</sequence>